<accession>A0ABU2HB99</accession>
<evidence type="ECO:0000259" key="2">
    <source>
        <dbReference type="PROSITE" id="PS50921"/>
    </source>
</evidence>
<feature type="domain" description="ANTAR" evidence="2">
    <location>
        <begin position="67"/>
        <end position="128"/>
    </location>
</feature>
<dbReference type="InterPro" id="IPR011006">
    <property type="entry name" value="CheY-like_superfamily"/>
</dbReference>
<organism evidence="3 4">
    <name type="scientific">Lipingzhangella rawalii</name>
    <dbReference type="NCBI Taxonomy" id="2055835"/>
    <lineage>
        <taxon>Bacteria</taxon>
        <taxon>Bacillati</taxon>
        <taxon>Actinomycetota</taxon>
        <taxon>Actinomycetes</taxon>
        <taxon>Streptosporangiales</taxon>
        <taxon>Nocardiopsidaceae</taxon>
        <taxon>Lipingzhangella</taxon>
    </lineage>
</organism>
<dbReference type="SMART" id="SM01012">
    <property type="entry name" value="ANTAR"/>
    <property type="match status" value="1"/>
</dbReference>
<feature type="region of interest" description="Disordered" evidence="1">
    <location>
        <begin position="46"/>
        <end position="67"/>
    </location>
</feature>
<reference evidence="4" key="1">
    <citation type="submission" date="2023-07" db="EMBL/GenBank/DDBJ databases">
        <title>Novel species in the genus Lipingzhangella isolated from Sambhar Salt Lake.</title>
        <authorList>
            <person name="Jiya N."/>
            <person name="Kajale S."/>
            <person name="Sharma A."/>
        </authorList>
    </citation>
    <scope>NUCLEOTIDE SEQUENCE [LARGE SCALE GENOMIC DNA]</scope>
    <source>
        <strain evidence="4">LS1_29</strain>
    </source>
</reference>
<dbReference type="Pfam" id="PF03861">
    <property type="entry name" value="ANTAR"/>
    <property type="match status" value="1"/>
</dbReference>
<sequence>MTETSTLTEESASCHVVRRTPDGWRVGEDDLPDLLNAMVLADLLGAGQDSPGSRPAPSRAEDNASETERLRVTVAQLEHALCSRVVVEQAIGILAERKRIDPRTAFNELRWAARARGRKVADLARSVVSSTNDPLIALPPELARPGSVTEAPRT</sequence>
<dbReference type="InterPro" id="IPR036388">
    <property type="entry name" value="WH-like_DNA-bd_sf"/>
</dbReference>
<dbReference type="Proteomes" id="UP001250214">
    <property type="component" value="Unassembled WGS sequence"/>
</dbReference>
<comment type="caution">
    <text evidence="3">The sequence shown here is derived from an EMBL/GenBank/DDBJ whole genome shotgun (WGS) entry which is preliminary data.</text>
</comment>
<name>A0ABU2HB99_9ACTN</name>
<dbReference type="EMBL" id="JAVLVT010000014">
    <property type="protein sequence ID" value="MDS1272556.1"/>
    <property type="molecule type" value="Genomic_DNA"/>
</dbReference>
<keyword evidence="4" id="KW-1185">Reference proteome</keyword>
<proteinExistence type="predicted"/>
<gene>
    <name evidence="3" type="ORF">RIF23_19900</name>
</gene>
<dbReference type="RefSeq" id="WP_310914144.1">
    <property type="nucleotide sequence ID" value="NZ_JAVLVT010000014.1"/>
</dbReference>
<evidence type="ECO:0000313" key="4">
    <source>
        <dbReference type="Proteomes" id="UP001250214"/>
    </source>
</evidence>
<dbReference type="PROSITE" id="PS50921">
    <property type="entry name" value="ANTAR"/>
    <property type="match status" value="1"/>
</dbReference>
<protein>
    <submittedName>
        <fullName evidence="3">ANTAR domain-containing protein</fullName>
    </submittedName>
</protein>
<dbReference type="InterPro" id="IPR005561">
    <property type="entry name" value="ANTAR"/>
</dbReference>
<dbReference type="Gene3D" id="1.10.10.10">
    <property type="entry name" value="Winged helix-like DNA-binding domain superfamily/Winged helix DNA-binding domain"/>
    <property type="match status" value="1"/>
</dbReference>
<evidence type="ECO:0000313" key="3">
    <source>
        <dbReference type="EMBL" id="MDS1272556.1"/>
    </source>
</evidence>
<evidence type="ECO:0000256" key="1">
    <source>
        <dbReference type="SAM" id="MobiDB-lite"/>
    </source>
</evidence>
<dbReference type="SUPFAM" id="SSF52172">
    <property type="entry name" value="CheY-like"/>
    <property type="match status" value="1"/>
</dbReference>